<dbReference type="Gene3D" id="3.30.2000.20">
    <property type="match status" value="1"/>
</dbReference>
<keyword evidence="5" id="KW-0539">Nucleus</keyword>
<accession>B9TIJ2</accession>
<dbReference type="Pfam" id="PF13554">
    <property type="entry name" value="Phage_tail_terminator_5"/>
    <property type="match status" value="1"/>
</dbReference>
<dbReference type="InParanoid" id="B9TIJ2"/>
<evidence type="ECO:0000313" key="8">
    <source>
        <dbReference type="Proteomes" id="UP000008311"/>
    </source>
</evidence>
<dbReference type="InterPro" id="IPR001471">
    <property type="entry name" value="AP2/ERF_dom"/>
</dbReference>
<evidence type="ECO:0000256" key="1">
    <source>
        <dbReference type="ARBA" id="ARBA00004123"/>
    </source>
</evidence>
<keyword evidence="2" id="KW-0805">Transcription regulation</keyword>
<dbReference type="EMBL" id="EQ982625">
    <property type="protein sequence ID" value="EEF24322.1"/>
    <property type="molecule type" value="Genomic_DNA"/>
</dbReference>
<dbReference type="Pfam" id="PF13392">
    <property type="entry name" value="HNH_3"/>
    <property type="match status" value="1"/>
</dbReference>
<evidence type="ECO:0000256" key="5">
    <source>
        <dbReference type="ARBA" id="ARBA00023242"/>
    </source>
</evidence>
<organism evidence="7 8">
    <name type="scientific">Ricinus communis</name>
    <name type="common">Castor bean</name>
    <dbReference type="NCBI Taxonomy" id="3988"/>
    <lineage>
        <taxon>Eukaryota</taxon>
        <taxon>Viridiplantae</taxon>
        <taxon>Streptophyta</taxon>
        <taxon>Embryophyta</taxon>
        <taxon>Tracheophyta</taxon>
        <taxon>Spermatophyta</taxon>
        <taxon>Magnoliopsida</taxon>
        <taxon>eudicotyledons</taxon>
        <taxon>Gunneridae</taxon>
        <taxon>Pentapetalae</taxon>
        <taxon>rosids</taxon>
        <taxon>fabids</taxon>
        <taxon>Malpighiales</taxon>
        <taxon>Euphorbiaceae</taxon>
        <taxon>Acalyphoideae</taxon>
        <taxon>Acalypheae</taxon>
        <taxon>Ricinus</taxon>
    </lineage>
</organism>
<dbReference type="Gene3D" id="3.30.730.10">
    <property type="entry name" value="AP2/ERF domain"/>
    <property type="match status" value="1"/>
</dbReference>
<feature type="domain" description="AP2/ERF" evidence="6">
    <location>
        <begin position="46"/>
        <end position="109"/>
    </location>
</feature>
<name>B9TIJ2_RICCO</name>
<dbReference type="GO" id="GO:0003677">
    <property type="term" value="F:DNA binding"/>
    <property type="evidence" value="ECO:0007669"/>
    <property type="project" value="UniProtKB-KW"/>
</dbReference>
<sequence length="316" mass="34724">MQSGSWPRADIDHINGCRTDNRFCNLRAATRAENLMNMKGSRGASGVKGVSLLANGIFRAEIRAYGKRFNLGRFKTLGEAAKAYAEAAHRQWASESKERATAVYRRSFELLGEEMARSKNEEGGRLPYKTGNLSRSILASTQGMPKTATGPFSGSNVGVVAATLQLDQPAWIGYQAIYARRMNYGYVGADKLGRVFNQQGNYFLEYAIEKWPQIVAQAAKEIQGTVEGPPARQLLADGKPHERNGSLMVTLVQPLGQAAAVYDQIAAGIAEHFIDGTQMRYGAVCVAVSSYPHVQEGYEDTGYWTVPVRIPWRCFA</sequence>
<dbReference type="InterPro" id="IPR044925">
    <property type="entry name" value="His-Me_finger_sf"/>
</dbReference>
<reference evidence="8" key="1">
    <citation type="journal article" date="2010" name="Nat. Biotechnol.">
        <title>Draft genome sequence of the oilseed species Ricinus communis.</title>
        <authorList>
            <person name="Chan A.P."/>
            <person name="Crabtree J."/>
            <person name="Zhao Q."/>
            <person name="Lorenzi H."/>
            <person name="Orvis J."/>
            <person name="Puiu D."/>
            <person name="Melake-Berhan A."/>
            <person name="Jones K.M."/>
            <person name="Redman J."/>
            <person name="Chen G."/>
            <person name="Cahoon E.B."/>
            <person name="Gedil M."/>
            <person name="Stanke M."/>
            <person name="Haas B.J."/>
            <person name="Wortman J.R."/>
            <person name="Fraser-Liggett C.M."/>
            <person name="Ravel J."/>
            <person name="Rabinowicz P.D."/>
        </authorList>
    </citation>
    <scope>NUCLEOTIDE SEQUENCE [LARGE SCALE GENOMIC DNA]</scope>
    <source>
        <strain evidence="8">cv. Hale</strain>
    </source>
</reference>
<evidence type="ECO:0000256" key="2">
    <source>
        <dbReference type="ARBA" id="ARBA00023015"/>
    </source>
</evidence>
<dbReference type="InterPro" id="IPR016177">
    <property type="entry name" value="DNA-bd_dom_sf"/>
</dbReference>
<gene>
    <name evidence="7" type="ORF">RCOM_1819990</name>
</gene>
<dbReference type="InterPro" id="IPR025395">
    <property type="entry name" value="Phage_tail_terminator-like"/>
</dbReference>
<dbReference type="Gene3D" id="3.90.75.20">
    <property type="match status" value="1"/>
</dbReference>
<evidence type="ECO:0000256" key="3">
    <source>
        <dbReference type="ARBA" id="ARBA00023125"/>
    </source>
</evidence>
<dbReference type="GO" id="GO:0003700">
    <property type="term" value="F:DNA-binding transcription factor activity"/>
    <property type="evidence" value="ECO:0007669"/>
    <property type="project" value="InterPro"/>
</dbReference>
<evidence type="ECO:0000313" key="7">
    <source>
        <dbReference type="EMBL" id="EEF24322.1"/>
    </source>
</evidence>
<dbReference type="SUPFAM" id="SSF54171">
    <property type="entry name" value="DNA-binding domain"/>
    <property type="match status" value="1"/>
</dbReference>
<dbReference type="SUPFAM" id="SSF54060">
    <property type="entry name" value="His-Me finger endonucleases"/>
    <property type="match status" value="1"/>
</dbReference>
<dbReference type="Proteomes" id="UP000008311">
    <property type="component" value="Unassembled WGS sequence"/>
</dbReference>
<dbReference type="InterPro" id="IPR036955">
    <property type="entry name" value="AP2/ERF_dom_sf"/>
</dbReference>
<comment type="subcellular location">
    <subcellularLocation>
        <location evidence="1">Nucleus</location>
    </subcellularLocation>
</comment>
<keyword evidence="8" id="KW-1185">Reference proteome</keyword>
<evidence type="ECO:0000259" key="6">
    <source>
        <dbReference type="PROSITE" id="PS51032"/>
    </source>
</evidence>
<dbReference type="PROSITE" id="PS51032">
    <property type="entry name" value="AP2_ERF"/>
    <property type="match status" value="1"/>
</dbReference>
<evidence type="ECO:0000256" key="4">
    <source>
        <dbReference type="ARBA" id="ARBA00023163"/>
    </source>
</evidence>
<dbReference type="AlphaFoldDB" id="B9TIJ2"/>
<keyword evidence="4" id="KW-0804">Transcription</keyword>
<dbReference type="GO" id="GO:0005634">
    <property type="term" value="C:nucleus"/>
    <property type="evidence" value="ECO:0007669"/>
    <property type="project" value="UniProtKB-SubCell"/>
</dbReference>
<dbReference type="InterPro" id="IPR003615">
    <property type="entry name" value="HNH_nuc"/>
</dbReference>
<keyword evidence="3" id="KW-0238">DNA-binding</keyword>
<protein>
    <recommendedName>
        <fullName evidence="6">AP2/ERF domain-containing protein</fullName>
    </recommendedName>
</protein>
<proteinExistence type="predicted"/>